<dbReference type="InterPro" id="IPR036291">
    <property type="entry name" value="NAD(P)-bd_dom_sf"/>
</dbReference>
<evidence type="ECO:0000313" key="12">
    <source>
        <dbReference type="Proteomes" id="UP000886878"/>
    </source>
</evidence>
<feature type="transmembrane region" description="Helical" evidence="9">
    <location>
        <begin position="32"/>
        <end position="51"/>
    </location>
</feature>
<keyword evidence="8 9" id="KW-0472">Membrane</keyword>
<dbReference type="InterPro" id="IPR038770">
    <property type="entry name" value="Na+/solute_symporter_sf"/>
</dbReference>
<dbReference type="Pfam" id="PF00999">
    <property type="entry name" value="Na_H_Exchanger"/>
    <property type="match status" value="1"/>
</dbReference>
<dbReference type="EMBL" id="DXGK01000031">
    <property type="protein sequence ID" value="HIW70071.1"/>
    <property type="molecule type" value="Genomic_DNA"/>
</dbReference>
<dbReference type="PANTHER" id="PTHR43562">
    <property type="entry name" value="NAPA-TYPE SODIUM/HYDROGEN ANTIPORTER"/>
    <property type="match status" value="1"/>
</dbReference>
<dbReference type="Pfam" id="PF02254">
    <property type="entry name" value="TrkA_N"/>
    <property type="match status" value="1"/>
</dbReference>
<sequence>MEQLSIFIVMLAALVVPLIMARFEVSTLPTAVAEILIGIVIGQSGFNLIVMNYDLTFLSNLGVILLIFLSGMEINFDLFKKQPGQKRDGNSPVAISMMAFASVLVMSLAVGLVLKFTGLFNGVLLSLIIFSSVALGVVIATLKEKEILSRPVGQTLLLTAVFGEVIPMISLTVYASLNGGNAGRLWLIVLLFLAAIILLRRFQQPYQWFNDITKSTTQLDVRLAFFLIFTLVTIAVTVGAENILGAFLAGMVMKLLHPSDATEDKLTSIGYGFFIPIFFITTGAKLNLRELFANPRALALIPALVVGFFVAKAVPAFVFTKHYGRRNGLAGAFLCATTITLVLPTLEVARNLKSITSMQSDAFILAALIACVCGPIGFNKLYKPAPEDLIKQRVVILGTNVLTVPIAQQLTNSLYQVKMVTNKKDNFEAYNSEVVDLKLIDPLNEQSLEENGYFDCDILVVSFLDDQQNFGLALAAKKHGVNRVIAMRRKNSGEYAQLDQLTRSGVELFHPYTALSSMLRSLIESPTVMKMITDNQHTIFEIVLRNRRYAGMEMQALPMINKITVSRIFRDGKWITPHGSTVLEAGDHLIITS</sequence>
<comment type="subcellular location">
    <subcellularLocation>
        <location evidence="1">Membrane</location>
        <topology evidence="1">Multi-pass membrane protein</topology>
    </subcellularLocation>
</comment>
<feature type="transmembrane region" description="Helical" evidence="9">
    <location>
        <begin position="57"/>
        <end position="79"/>
    </location>
</feature>
<dbReference type="InterPro" id="IPR006153">
    <property type="entry name" value="Cation/H_exchanger_TM"/>
</dbReference>
<reference evidence="11" key="1">
    <citation type="journal article" date="2021" name="PeerJ">
        <title>Extensive microbial diversity within the chicken gut microbiome revealed by metagenomics and culture.</title>
        <authorList>
            <person name="Gilroy R."/>
            <person name="Ravi A."/>
            <person name="Getino M."/>
            <person name="Pursley I."/>
            <person name="Horton D.L."/>
            <person name="Alikhan N.F."/>
            <person name="Baker D."/>
            <person name="Gharbi K."/>
            <person name="Hall N."/>
            <person name="Watson M."/>
            <person name="Adriaenssens E.M."/>
            <person name="Foster-Nyarko E."/>
            <person name="Jarju S."/>
            <person name="Secka A."/>
            <person name="Antonio M."/>
            <person name="Oren A."/>
            <person name="Chaudhuri R.R."/>
            <person name="La Ragione R."/>
            <person name="Hildebrand F."/>
            <person name="Pallen M.J."/>
        </authorList>
    </citation>
    <scope>NUCLEOTIDE SEQUENCE</scope>
    <source>
        <strain evidence="11">ChiHejej3B27-2180</strain>
    </source>
</reference>
<proteinExistence type="inferred from homology"/>
<dbReference type="GO" id="GO:1902600">
    <property type="term" value="P:proton transmembrane transport"/>
    <property type="evidence" value="ECO:0007669"/>
    <property type="project" value="InterPro"/>
</dbReference>
<evidence type="ECO:0000256" key="6">
    <source>
        <dbReference type="ARBA" id="ARBA00022989"/>
    </source>
</evidence>
<keyword evidence="7" id="KW-0406">Ion transport</keyword>
<protein>
    <submittedName>
        <fullName evidence="11">Cation:proton antiporter</fullName>
    </submittedName>
</protein>
<dbReference type="GO" id="GO:0006813">
    <property type="term" value="P:potassium ion transport"/>
    <property type="evidence" value="ECO:0007669"/>
    <property type="project" value="InterPro"/>
</dbReference>
<dbReference type="Proteomes" id="UP000886878">
    <property type="component" value="Unassembled WGS sequence"/>
</dbReference>
<dbReference type="GO" id="GO:0015297">
    <property type="term" value="F:antiporter activity"/>
    <property type="evidence" value="ECO:0007669"/>
    <property type="project" value="UniProtKB-KW"/>
</dbReference>
<feature type="domain" description="RCK C-terminal" evidence="10">
    <location>
        <begin position="526"/>
        <end position="593"/>
    </location>
</feature>
<feature type="transmembrane region" description="Helical" evidence="9">
    <location>
        <begin position="6"/>
        <end position="25"/>
    </location>
</feature>
<dbReference type="Gene3D" id="1.20.1530.20">
    <property type="match status" value="1"/>
</dbReference>
<feature type="transmembrane region" description="Helical" evidence="9">
    <location>
        <begin position="298"/>
        <end position="318"/>
    </location>
</feature>
<dbReference type="InterPro" id="IPR003148">
    <property type="entry name" value="RCK_N"/>
</dbReference>
<feature type="transmembrane region" description="Helical" evidence="9">
    <location>
        <begin position="183"/>
        <end position="202"/>
    </location>
</feature>
<keyword evidence="5 9" id="KW-0812">Transmembrane</keyword>
<evidence type="ECO:0000256" key="4">
    <source>
        <dbReference type="ARBA" id="ARBA00022449"/>
    </source>
</evidence>
<feature type="transmembrane region" description="Helical" evidence="9">
    <location>
        <begin position="269"/>
        <end position="286"/>
    </location>
</feature>
<evidence type="ECO:0000256" key="8">
    <source>
        <dbReference type="ARBA" id="ARBA00023136"/>
    </source>
</evidence>
<organism evidence="11 12">
    <name type="scientific">Candidatus Limosilactobacillus merdipullorum</name>
    <dbReference type="NCBI Taxonomy" id="2838653"/>
    <lineage>
        <taxon>Bacteria</taxon>
        <taxon>Bacillati</taxon>
        <taxon>Bacillota</taxon>
        <taxon>Bacilli</taxon>
        <taxon>Lactobacillales</taxon>
        <taxon>Lactobacillaceae</taxon>
        <taxon>Limosilactobacillus</taxon>
    </lineage>
</organism>
<dbReference type="GO" id="GO:0008324">
    <property type="term" value="F:monoatomic cation transmembrane transporter activity"/>
    <property type="evidence" value="ECO:0007669"/>
    <property type="project" value="InterPro"/>
</dbReference>
<evidence type="ECO:0000313" key="11">
    <source>
        <dbReference type="EMBL" id="HIW70071.1"/>
    </source>
</evidence>
<dbReference type="AlphaFoldDB" id="A0A9D1QQ67"/>
<dbReference type="SUPFAM" id="SSF51735">
    <property type="entry name" value="NAD(P)-binding Rossmann-fold domains"/>
    <property type="match status" value="1"/>
</dbReference>
<evidence type="ECO:0000256" key="9">
    <source>
        <dbReference type="SAM" id="Phobius"/>
    </source>
</evidence>
<dbReference type="PANTHER" id="PTHR43562:SF1">
    <property type="entry name" value="NA(+)_H(+) ANTIPORTER YJBQ-RELATED"/>
    <property type="match status" value="1"/>
</dbReference>
<feature type="transmembrane region" description="Helical" evidence="9">
    <location>
        <begin position="119"/>
        <end position="142"/>
    </location>
</feature>
<feature type="transmembrane region" description="Helical" evidence="9">
    <location>
        <begin position="223"/>
        <end position="249"/>
    </location>
</feature>
<evidence type="ECO:0000256" key="7">
    <source>
        <dbReference type="ARBA" id="ARBA00023065"/>
    </source>
</evidence>
<feature type="transmembrane region" description="Helical" evidence="9">
    <location>
        <begin position="91"/>
        <end position="113"/>
    </location>
</feature>
<dbReference type="SUPFAM" id="SSF116726">
    <property type="entry name" value="TrkA C-terminal domain-like"/>
    <property type="match status" value="1"/>
</dbReference>
<evidence type="ECO:0000256" key="1">
    <source>
        <dbReference type="ARBA" id="ARBA00004141"/>
    </source>
</evidence>
<evidence type="ECO:0000259" key="10">
    <source>
        <dbReference type="PROSITE" id="PS51202"/>
    </source>
</evidence>
<comment type="caution">
    <text evidence="11">The sequence shown here is derived from an EMBL/GenBank/DDBJ whole genome shotgun (WGS) entry which is preliminary data.</text>
</comment>
<gene>
    <name evidence="11" type="ORF">H9876_01630</name>
</gene>
<dbReference type="InterPro" id="IPR036721">
    <property type="entry name" value="RCK_C_sf"/>
</dbReference>
<dbReference type="Gene3D" id="3.40.50.720">
    <property type="entry name" value="NAD(P)-binding Rossmann-like Domain"/>
    <property type="match status" value="1"/>
</dbReference>
<keyword evidence="3" id="KW-0813">Transport</keyword>
<evidence type="ECO:0000256" key="3">
    <source>
        <dbReference type="ARBA" id="ARBA00022448"/>
    </source>
</evidence>
<dbReference type="GO" id="GO:0016020">
    <property type="term" value="C:membrane"/>
    <property type="evidence" value="ECO:0007669"/>
    <property type="project" value="UniProtKB-SubCell"/>
</dbReference>
<reference evidence="11" key="2">
    <citation type="submission" date="2021-04" db="EMBL/GenBank/DDBJ databases">
        <authorList>
            <person name="Gilroy R."/>
        </authorList>
    </citation>
    <scope>NUCLEOTIDE SEQUENCE</scope>
    <source>
        <strain evidence="11">ChiHejej3B27-2180</strain>
    </source>
</reference>
<keyword evidence="4" id="KW-0050">Antiport</keyword>
<evidence type="ECO:0000256" key="5">
    <source>
        <dbReference type="ARBA" id="ARBA00022692"/>
    </source>
</evidence>
<feature type="non-terminal residue" evidence="11">
    <location>
        <position position="593"/>
    </location>
</feature>
<evidence type="ECO:0000256" key="2">
    <source>
        <dbReference type="ARBA" id="ARBA00005551"/>
    </source>
</evidence>
<accession>A0A9D1QQ67</accession>
<dbReference type="InterPro" id="IPR006037">
    <property type="entry name" value="RCK_C"/>
</dbReference>
<comment type="similarity">
    <text evidence="2">Belongs to the monovalent cation:proton antiporter 2 (CPA2) transporter (TC 2.A.37) family.</text>
</comment>
<feature type="transmembrane region" description="Helical" evidence="9">
    <location>
        <begin position="154"/>
        <end position="177"/>
    </location>
</feature>
<dbReference type="Gene3D" id="3.30.70.1450">
    <property type="entry name" value="Regulator of K+ conductance, C-terminal domain"/>
    <property type="match status" value="1"/>
</dbReference>
<dbReference type="PROSITE" id="PS51202">
    <property type="entry name" value="RCK_C"/>
    <property type="match status" value="1"/>
</dbReference>
<name>A0A9D1QQ67_9LACO</name>
<keyword evidence="6 9" id="KW-1133">Transmembrane helix</keyword>
<feature type="transmembrane region" description="Helical" evidence="9">
    <location>
        <begin position="330"/>
        <end position="349"/>
    </location>
</feature>
<dbReference type="Pfam" id="PF02080">
    <property type="entry name" value="TrkA_C"/>
    <property type="match status" value="1"/>
</dbReference>